<protein>
    <submittedName>
        <fullName evidence="1">Uncharacterized protein</fullName>
    </submittedName>
</protein>
<dbReference type="EMBL" id="CP019236">
    <property type="protein sequence ID" value="APW39230.1"/>
    <property type="molecule type" value="Genomic_DNA"/>
</dbReference>
<evidence type="ECO:0000313" key="2">
    <source>
        <dbReference type="Proteomes" id="UP000186609"/>
    </source>
</evidence>
<keyword evidence="2" id="KW-1185">Reference proteome</keyword>
<name>A0A1P8JZQ3_9BURK</name>
<dbReference type="Proteomes" id="UP000186609">
    <property type="component" value="Chromosome"/>
</dbReference>
<dbReference type="AlphaFoldDB" id="A0A1P8JZQ3"/>
<gene>
    <name evidence="1" type="ORF">RD110_20090</name>
</gene>
<sequence>MAMALLRELASQSLPLTVRDPYVVEQLRWLRAANFIAAVTSPPDAGQPFGTVFSLTKRGREALTLEQRAKAA</sequence>
<dbReference type="KEGG" id="rhy:RD110_20090"/>
<evidence type="ECO:0000313" key="1">
    <source>
        <dbReference type="EMBL" id="APW39230.1"/>
    </source>
</evidence>
<dbReference type="RefSeq" id="WP_076201462.1">
    <property type="nucleotide sequence ID" value="NZ_CP019236.1"/>
</dbReference>
<dbReference type="STRING" id="1842727.RD110_20090"/>
<accession>A0A1P8JZQ3</accession>
<organism evidence="1 2">
    <name type="scientific">Rhodoferax koreensis</name>
    <dbReference type="NCBI Taxonomy" id="1842727"/>
    <lineage>
        <taxon>Bacteria</taxon>
        <taxon>Pseudomonadati</taxon>
        <taxon>Pseudomonadota</taxon>
        <taxon>Betaproteobacteria</taxon>
        <taxon>Burkholderiales</taxon>
        <taxon>Comamonadaceae</taxon>
        <taxon>Rhodoferax</taxon>
    </lineage>
</organism>
<proteinExistence type="predicted"/>
<reference evidence="1 2" key="1">
    <citation type="submission" date="2017-01" db="EMBL/GenBank/DDBJ databases">
        <authorList>
            <person name="Mah S.A."/>
            <person name="Swanson W.J."/>
            <person name="Moy G.W."/>
            <person name="Vacquier V.D."/>
        </authorList>
    </citation>
    <scope>NUCLEOTIDE SEQUENCE [LARGE SCALE GENOMIC DNA]</scope>
    <source>
        <strain evidence="1 2">DCY110</strain>
    </source>
</reference>